<keyword evidence="2" id="KW-1185">Reference proteome</keyword>
<proteinExistence type="predicted"/>
<comment type="caution">
    <text evidence="1">The sequence shown here is derived from an EMBL/GenBank/DDBJ whole genome shotgun (WGS) entry which is preliminary data.</text>
</comment>
<name>A0AAD3XZH8_NEPGR</name>
<dbReference type="EMBL" id="BSYO01000026">
    <property type="protein sequence ID" value="GMH23398.1"/>
    <property type="molecule type" value="Genomic_DNA"/>
</dbReference>
<accession>A0AAD3XZH8</accession>
<evidence type="ECO:0000313" key="2">
    <source>
        <dbReference type="Proteomes" id="UP001279734"/>
    </source>
</evidence>
<protein>
    <submittedName>
        <fullName evidence="1">Uncharacterized protein</fullName>
    </submittedName>
</protein>
<dbReference type="Proteomes" id="UP001279734">
    <property type="component" value="Unassembled WGS sequence"/>
</dbReference>
<organism evidence="1 2">
    <name type="scientific">Nepenthes gracilis</name>
    <name type="common">Slender pitcher plant</name>
    <dbReference type="NCBI Taxonomy" id="150966"/>
    <lineage>
        <taxon>Eukaryota</taxon>
        <taxon>Viridiplantae</taxon>
        <taxon>Streptophyta</taxon>
        <taxon>Embryophyta</taxon>
        <taxon>Tracheophyta</taxon>
        <taxon>Spermatophyta</taxon>
        <taxon>Magnoliopsida</taxon>
        <taxon>eudicotyledons</taxon>
        <taxon>Gunneridae</taxon>
        <taxon>Pentapetalae</taxon>
        <taxon>Caryophyllales</taxon>
        <taxon>Nepenthaceae</taxon>
        <taxon>Nepenthes</taxon>
    </lineage>
</organism>
<dbReference type="AlphaFoldDB" id="A0AAD3XZH8"/>
<sequence>MAQKMGGKQHQQQEDIILKAFCVIRRRWNMRNCSWYMPCYWRKKMDSEYRRRYTLRKLVMQSELASTAAVDLQGVASEVIKLSQTFLLCSLLPLAFVTKGFADKTLHKVEYLSSLWKA</sequence>
<evidence type="ECO:0000313" key="1">
    <source>
        <dbReference type="EMBL" id="GMH23398.1"/>
    </source>
</evidence>
<reference evidence="1" key="1">
    <citation type="submission" date="2023-05" db="EMBL/GenBank/DDBJ databases">
        <title>Nepenthes gracilis genome sequencing.</title>
        <authorList>
            <person name="Fukushima K."/>
        </authorList>
    </citation>
    <scope>NUCLEOTIDE SEQUENCE</scope>
    <source>
        <strain evidence="1">SING2019-196</strain>
    </source>
</reference>
<gene>
    <name evidence="1" type="ORF">Nepgr_025241</name>
</gene>